<keyword evidence="6" id="KW-0560">Oxidoreductase</keyword>
<comment type="caution">
    <text evidence="8">The sequence shown here is derived from an EMBL/GenBank/DDBJ whole genome shotgun (WGS) entry which is preliminary data.</text>
</comment>
<dbReference type="EMBL" id="VJZC01000017">
    <property type="protein sequence ID" value="MPY56506.1"/>
    <property type="molecule type" value="Genomic_DNA"/>
</dbReference>
<dbReference type="PANTHER" id="PTHR43098:SF3">
    <property type="entry name" value="L-ORNITHINE N(5)-MONOOXYGENASE-RELATED"/>
    <property type="match status" value="1"/>
</dbReference>
<dbReference type="Proteomes" id="UP000400924">
    <property type="component" value="Unassembled WGS sequence"/>
</dbReference>
<accession>A0A5N8XBJ2</accession>
<dbReference type="AlphaFoldDB" id="A0A5N8XBJ2"/>
<comment type="similarity">
    <text evidence="2">Belongs to the FAD-binding monooxygenase family.</text>
</comment>
<keyword evidence="4" id="KW-0274">FAD</keyword>
<evidence type="ECO:0000256" key="1">
    <source>
        <dbReference type="ARBA" id="ARBA00001974"/>
    </source>
</evidence>
<evidence type="ECO:0000313" key="8">
    <source>
        <dbReference type="EMBL" id="MPY56506.1"/>
    </source>
</evidence>
<evidence type="ECO:0000256" key="3">
    <source>
        <dbReference type="ARBA" id="ARBA00022630"/>
    </source>
</evidence>
<dbReference type="PRINTS" id="PR00420">
    <property type="entry name" value="RNGMNOXGNASE"/>
</dbReference>
<sequence length="543" mass="60105">MANPQERPSSLDLDVLIVGAGFAGLYALHRLREMGYTVRCCDRAEGVGGTWFWNRYPGARCDVESMDYSYSFSPELEQEWQWTERYPAQPEILRYLNHVADRFALRPDIRLGTRVAAAVLDESQQIWRVRLEQGTRAETVRTRFLVMASGCLSAARLPDIPGLGSFTGTTYHTADWPHEGVDFTGRRVGVIGTGSSGTQAIPLIARQAAHTTVFQRTANFSLPARNRPLDPDAVRELKARYREHRQFVRYTPNGTARRNNDVSALTVPPRERTAEYEARWQEGGGGFIGAFNDLLKDEAANDTAAEFLRGKIREIVHDPAVADALTPRGFPVGSKRVTVDTDYYATFNRPDVTLVDVRADPVQRITAPGIRTGSADHHLDSIVFATGFDAITGAVLAVDIRGRDGLALREKWAAGPRAYLGLATAGFPNLFLITGPGSPSVISNMVVSIEQHVEWISDHLGWLDKNGLWSTEADRRAEDDWVRHVAEVADTTLFPRGASWYVGANVPGKPRVFMPYVGGVGTYRRVCEDIAAGDYPGFVTRPL</sequence>
<dbReference type="RefSeq" id="WP_152769972.1">
    <property type="nucleotide sequence ID" value="NZ_VJZC01000017.1"/>
</dbReference>
<keyword evidence="5" id="KW-0521">NADP</keyword>
<evidence type="ECO:0000256" key="5">
    <source>
        <dbReference type="ARBA" id="ARBA00022857"/>
    </source>
</evidence>
<dbReference type="InterPro" id="IPR050775">
    <property type="entry name" value="FAD-binding_Monooxygenases"/>
</dbReference>
<comment type="cofactor">
    <cofactor evidence="1">
        <name>FAD</name>
        <dbReference type="ChEBI" id="CHEBI:57692"/>
    </cofactor>
</comment>
<dbReference type="GO" id="GO:0016709">
    <property type="term" value="F:oxidoreductase activity, acting on paired donors, with incorporation or reduction of molecular oxygen, NAD(P)H as one donor, and incorporation of one atom of oxygen"/>
    <property type="evidence" value="ECO:0007669"/>
    <property type="project" value="UniProtKB-ARBA"/>
</dbReference>
<keyword evidence="9" id="KW-1185">Reference proteome</keyword>
<gene>
    <name evidence="8" type="ORF">FNH08_04760</name>
</gene>
<evidence type="ECO:0000256" key="2">
    <source>
        <dbReference type="ARBA" id="ARBA00010139"/>
    </source>
</evidence>
<evidence type="ECO:0000256" key="4">
    <source>
        <dbReference type="ARBA" id="ARBA00022827"/>
    </source>
</evidence>
<name>A0A5N8XBJ2_9ACTN</name>
<proteinExistence type="inferred from homology"/>
<dbReference type="PANTHER" id="PTHR43098">
    <property type="entry name" value="L-ORNITHINE N(5)-MONOOXYGENASE-RELATED"/>
    <property type="match status" value="1"/>
</dbReference>
<keyword evidence="3" id="KW-0285">Flavoprotein</keyword>
<dbReference type="InterPro" id="IPR036188">
    <property type="entry name" value="FAD/NAD-bd_sf"/>
</dbReference>
<keyword evidence="7" id="KW-0503">Monooxygenase</keyword>
<dbReference type="OrthoDB" id="5168853at2"/>
<evidence type="ECO:0000313" key="9">
    <source>
        <dbReference type="Proteomes" id="UP000400924"/>
    </source>
</evidence>
<evidence type="ECO:0000256" key="7">
    <source>
        <dbReference type="ARBA" id="ARBA00023033"/>
    </source>
</evidence>
<evidence type="ECO:0000256" key="6">
    <source>
        <dbReference type="ARBA" id="ARBA00023002"/>
    </source>
</evidence>
<dbReference type="SUPFAM" id="SSF51905">
    <property type="entry name" value="FAD/NAD(P)-binding domain"/>
    <property type="match status" value="2"/>
</dbReference>
<protein>
    <submittedName>
        <fullName evidence="8">NAD(P)/FAD-dependent oxidoreductase</fullName>
    </submittedName>
</protein>
<dbReference type="Pfam" id="PF13738">
    <property type="entry name" value="Pyr_redox_3"/>
    <property type="match status" value="1"/>
</dbReference>
<organism evidence="8 9">
    <name type="scientific">Streptomyces spongiae</name>
    <dbReference type="NCBI Taxonomy" id="565072"/>
    <lineage>
        <taxon>Bacteria</taxon>
        <taxon>Bacillati</taxon>
        <taxon>Actinomycetota</taxon>
        <taxon>Actinomycetes</taxon>
        <taxon>Kitasatosporales</taxon>
        <taxon>Streptomycetaceae</taxon>
        <taxon>Streptomyces</taxon>
    </lineage>
</organism>
<dbReference type="Gene3D" id="3.50.50.60">
    <property type="entry name" value="FAD/NAD(P)-binding domain"/>
    <property type="match status" value="2"/>
</dbReference>
<reference evidence="8 9" key="1">
    <citation type="submission" date="2019-07" db="EMBL/GenBank/DDBJ databases">
        <title>New species of Amycolatopsis and Streptomyces.</title>
        <authorList>
            <person name="Duangmal K."/>
            <person name="Teo W.F.A."/>
            <person name="Lipun K."/>
        </authorList>
    </citation>
    <scope>NUCLEOTIDE SEQUENCE [LARGE SCALE GENOMIC DNA]</scope>
    <source>
        <strain evidence="8 9">NBRC 106415</strain>
    </source>
</reference>